<dbReference type="SUPFAM" id="SSF52833">
    <property type="entry name" value="Thioredoxin-like"/>
    <property type="match status" value="1"/>
</dbReference>
<protein>
    <submittedName>
        <fullName evidence="1">Glutaredoxin family protein</fullName>
    </submittedName>
</protein>
<comment type="caution">
    <text evidence="1">The sequence shown here is derived from an EMBL/GenBank/DDBJ whole genome shotgun (WGS) entry which is preliminary data.</text>
</comment>
<reference evidence="1 2" key="1">
    <citation type="submission" date="2020-04" db="EMBL/GenBank/DDBJ databases">
        <title>Draft genome of Leeia sp. IMCC25680.</title>
        <authorList>
            <person name="Song J."/>
            <person name="Cho J.-C."/>
        </authorList>
    </citation>
    <scope>NUCLEOTIDE SEQUENCE [LARGE SCALE GENOMIC DNA]</scope>
    <source>
        <strain evidence="1 2">IMCC25680</strain>
    </source>
</reference>
<dbReference type="AlphaFoldDB" id="A0A847RWB3"/>
<name>A0A847RWB3_9NEIS</name>
<dbReference type="Gene3D" id="3.40.30.10">
    <property type="entry name" value="Glutaredoxin"/>
    <property type="match status" value="1"/>
</dbReference>
<dbReference type="InterPro" id="IPR008554">
    <property type="entry name" value="Glutaredoxin-like"/>
</dbReference>
<proteinExistence type="predicted"/>
<dbReference type="Pfam" id="PF05768">
    <property type="entry name" value="Glrx-like"/>
    <property type="match status" value="1"/>
</dbReference>
<dbReference type="InterPro" id="IPR036249">
    <property type="entry name" value="Thioredoxin-like_sf"/>
</dbReference>
<keyword evidence="2" id="KW-1185">Reference proteome</keyword>
<evidence type="ECO:0000313" key="1">
    <source>
        <dbReference type="EMBL" id="NLR74101.1"/>
    </source>
</evidence>
<dbReference type="Proteomes" id="UP000587991">
    <property type="component" value="Unassembled WGS sequence"/>
</dbReference>
<organism evidence="1 2">
    <name type="scientific">Leeia aquatica</name>
    <dbReference type="NCBI Taxonomy" id="2725557"/>
    <lineage>
        <taxon>Bacteria</taxon>
        <taxon>Pseudomonadati</taxon>
        <taxon>Pseudomonadota</taxon>
        <taxon>Betaproteobacteria</taxon>
        <taxon>Neisseriales</taxon>
        <taxon>Leeiaceae</taxon>
        <taxon>Leeia</taxon>
    </lineage>
</organism>
<sequence length="62" mass="7138">MLAALQQDYRGRLLLQVVDIEDDDDTEARYGQLIPVLMAGEYELCHYHLNRARLDAYLAEIG</sequence>
<accession>A0A847RWB3</accession>
<dbReference type="EMBL" id="JABAIM010000001">
    <property type="protein sequence ID" value="NLR74101.1"/>
    <property type="molecule type" value="Genomic_DNA"/>
</dbReference>
<evidence type="ECO:0000313" key="2">
    <source>
        <dbReference type="Proteomes" id="UP000587991"/>
    </source>
</evidence>
<gene>
    <name evidence="1" type="ORF">HF682_02910</name>
</gene>